<protein>
    <recommendedName>
        <fullName evidence="1">Endonuclease GajA/Old nuclease/RecF-like AAA domain-containing protein</fullName>
    </recommendedName>
</protein>
<proteinExistence type="predicted"/>
<evidence type="ECO:0000313" key="3">
    <source>
        <dbReference type="Proteomes" id="UP000190056"/>
    </source>
</evidence>
<feature type="domain" description="Endonuclease GajA/Old nuclease/RecF-like AAA" evidence="1">
    <location>
        <begin position="3"/>
        <end position="265"/>
    </location>
</feature>
<evidence type="ECO:0000259" key="1">
    <source>
        <dbReference type="Pfam" id="PF13175"/>
    </source>
</evidence>
<reference evidence="2 3" key="1">
    <citation type="submission" date="2017-01" db="EMBL/GenBank/DDBJ databases">
        <authorList>
            <person name="Abreu V.A."/>
            <person name="Popin R.V."/>
            <person name="Rigonato J."/>
            <person name="Andreote A.P."/>
            <person name="Schaker P.C."/>
            <person name="Hoff-Risseti C."/>
            <person name="Alvarenga D.O."/>
            <person name="Varani A.M."/>
            <person name="Fiore M.F."/>
        </authorList>
    </citation>
    <scope>NUCLEOTIDE SEQUENCE [LARGE SCALE GENOMIC DNA]</scope>
    <source>
        <strain evidence="2 3">CENA302</strain>
    </source>
</reference>
<dbReference type="Gene3D" id="3.40.50.300">
    <property type="entry name" value="P-loop containing nucleotide triphosphate hydrolases"/>
    <property type="match status" value="1"/>
</dbReference>
<dbReference type="AlphaFoldDB" id="A0A9Q5QUP4"/>
<comment type="caution">
    <text evidence="2">The sequence shown here is derived from an EMBL/GenBank/DDBJ whole genome shotgun (WGS) entry which is preliminary data.</text>
</comment>
<dbReference type="SUPFAM" id="SSF52540">
    <property type="entry name" value="P-loop containing nucleoside triphosphate hydrolases"/>
    <property type="match status" value="1"/>
</dbReference>
<evidence type="ECO:0000313" key="2">
    <source>
        <dbReference type="EMBL" id="OPH08733.1"/>
    </source>
</evidence>
<dbReference type="Proteomes" id="UP000190056">
    <property type="component" value="Unassembled WGS sequence"/>
</dbReference>
<dbReference type="Pfam" id="PF13175">
    <property type="entry name" value="AAA_15"/>
    <property type="match status" value="1"/>
</dbReference>
<dbReference type="InterPro" id="IPR027417">
    <property type="entry name" value="P-loop_NTPase"/>
</dbReference>
<organism evidence="2 3">
    <name type="scientific">Cylindrospermopsis raciborskii CENA302</name>
    <dbReference type="NCBI Taxonomy" id="1170768"/>
    <lineage>
        <taxon>Bacteria</taxon>
        <taxon>Bacillati</taxon>
        <taxon>Cyanobacteriota</taxon>
        <taxon>Cyanophyceae</taxon>
        <taxon>Nostocales</taxon>
        <taxon>Aphanizomenonaceae</taxon>
        <taxon>Cylindrospermopsis</taxon>
    </lineage>
</organism>
<gene>
    <name evidence="2" type="ORF">CENA302_14510</name>
</gene>
<accession>A0A9Q5QUP4</accession>
<dbReference type="RefSeq" id="WP_071250686.1">
    <property type="nucleotide sequence ID" value="NZ_MTPU01000055.1"/>
</dbReference>
<sequence length="427" mass="48680">MAQIKVQNFGPIKSGLTENEGLVDIRKITVFIGNQGTGKSSIAKLISMFSWLEKQLYRGSLDAKDVTSRNRLVNTYCNYNNLKKYFRSGTEIEYHGSAYTMTYADSKLTINPSNLSNNNLRKYVLPKIMYIPAERNFFSVIKKAEKVKGLPLMLLDFFKELERSQQELSETLDLPVGNVKLEFDQTSQSLILRGDNYKLNISEASSGFQSLVPAFLVSRNIALSINQNQGSSQSELSAEEQKRLTTEIQAIINDENLSKELKKAALELLSSKYRNECFLNIVEELEQNLFPTSQRDILYKLLEFVNITAGNTLIMTTHSPYIIDYLTLAIKAQQILQTFDNFPKGEFLKTKLKNIVPLNSSIFPEDSIVYELTDSGEIRKLSTYEGLPSDENYLNSCLAETNRFFSDLLEIEEEILFFQPLIRQSIK</sequence>
<name>A0A9Q5QUP4_9CYAN</name>
<dbReference type="EMBL" id="MTPU01000055">
    <property type="protein sequence ID" value="OPH08733.1"/>
    <property type="molecule type" value="Genomic_DNA"/>
</dbReference>
<dbReference type="InterPro" id="IPR041685">
    <property type="entry name" value="AAA_GajA/Old/RecF-like"/>
</dbReference>